<keyword evidence="1" id="KW-0175">Coiled coil</keyword>
<dbReference type="KEGG" id="vg:40088335"/>
<dbReference type="RefSeq" id="YP_009611997.1">
    <property type="nucleotide sequence ID" value="NC_042013.1"/>
</dbReference>
<organism evidence="2 3">
    <name type="scientific">Agrobacterium phage Atu_ph07</name>
    <dbReference type="NCBI Taxonomy" id="2024264"/>
    <lineage>
        <taxon>Viruses</taxon>
        <taxon>Duplodnaviria</taxon>
        <taxon>Heunggongvirae</taxon>
        <taxon>Uroviricota</taxon>
        <taxon>Caudoviricetes</taxon>
        <taxon>Polybotosvirus</taxon>
        <taxon>Polybotosvirus Atuph07</taxon>
    </lineage>
</organism>
<proteinExistence type="predicted"/>
<name>A0A2L0UZY6_9CAUD</name>
<keyword evidence="3" id="KW-1185">Reference proteome</keyword>
<accession>A0A2L0UZY6</accession>
<sequence>MPEVKIFMASSSSYDDEWNSVETINSISDWETITEEEYNFLKNNLYRLFNRATEGYPVLLRKDSVSVHQRITSIKELIAADVEKERKRVEENTKRLKKAAEKREENRLKRLRRELEKNPELLDAVLADLDGKS</sequence>
<dbReference type="GeneID" id="40088335"/>
<evidence type="ECO:0000313" key="3">
    <source>
        <dbReference type="Proteomes" id="UP000223025"/>
    </source>
</evidence>
<dbReference type="EMBL" id="MF403008">
    <property type="protein sequence ID" value="AUZ95091.1"/>
    <property type="molecule type" value="Genomic_DNA"/>
</dbReference>
<feature type="coiled-coil region" evidence="1">
    <location>
        <begin position="79"/>
        <end position="118"/>
    </location>
</feature>
<reference evidence="2 3" key="1">
    <citation type="submission" date="2017-06" db="EMBL/GenBank/DDBJ databases">
        <authorList>
            <person name="Kim H.J."/>
            <person name="Triplett B.A."/>
        </authorList>
    </citation>
    <scope>NUCLEOTIDE SEQUENCE [LARGE SCALE GENOMIC DNA]</scope>
</reference>
<evidence type="ECO:0000256" key="1">
    <source>
        <dbReference type="SAM" id="Coils"/>
    </source>
</evidence>
<protein>
    <submittedName>
        <fullName evidence="2">Uncharacterized protein</fullName>
    </submittedName>
</protein>
<evidence type="ECO:0000313" key="2">
    <source>
        <dbReference type="EMBL" id="AUZ95091.1"/>
    </source>
</evidence>
<dbReference type="Proteomes" id="UP000223025">
    <property type="component" value="Segment"/>
</dbReference>